<evidence type="ECO:0000313" key="1">
    <source>
        <dbReference type="EMBL" id="CAF4483023.1"/>
    </source>
</evidence>
<proteinExistence type="predicted"/>
<accession>A0A820U7X4</accession>
<dbReference type="PANTHER" id="PTHR21705:SF11">
    <property type="entry name" value="FHIP FAMILY PROTEIN CG3558"/>
    <property type="match status" value="1"/>
</dbReference>
<gene>
    <name evidence="1" type="ORF">OVN521_LOCUS39747</name>
</gene>
<dbReference type="AlphaFoldDB" id="A0A820U7X4"/>
<protein>
    <submittedName>
        <fullName evidence="1">Uncharacterized protein</fullName>
    </submittedName>
</protein>
<sequence>MLCNTLDEVIAATAYLDLFIRTIYEPALLRVFLKFILCAKIDEISLLDTLIQRISFTTKLGLVSLSLFYTLINLNCEDVMYRLIFMYLIPCRHVMCSQRRHIGDVEIYGKNAEKFLTLRPSFTNKTNDKD</sequence>
<dbReference type="InterPro" id="IPR019384">
    <property type="entry name" value="FHIP"/>
</dbReference>
<dbReference type="PANTHER" id="PTHR21705">
    <property type="entry name" value="RAI16 PROTEIN-RELATED"/>
    <property type="match status" value="1"/>
</dbReference>
<reference evidence="1" key="1">
    <citation type="submission" date="2021-02" db="EMBL/GenBank/DDBJ databases">
        <authorList>
            <person name="Nowell W R."/>
        </authorList>
    </citation>
    <scope>NUCLEOTIDE SEQUENCE</scope>
</reference>
<name>A0A820U7X4_9BILA</name>
<feature type="non-terminal residue" evidence="1">
    <location>
        <position position="130"/>
    </location>
</feature>
<organism evidence="1 2">
    <name type="scientific">Rotaria magnacalcarata</name>
    <dbReference type="NCBI Taxonomy" id="392030"/>
    <lineage>
        <taxon>Eukaryota</taxon>
        <taxon>Metazoa</taxon>
        <taxon>Spiralia</taxon>
        <taxon>Gnathifera</taxon>
        <taxon>Rotifera</taxon>
        <taxon>Eurotatoria</taxon>
        <taxon>Bdelloidea</taxon>
        <taxon>Philodinida</taxon>
        <taxon>Philodinidae</taxon>
        <taxon>Rotaria</taxon>
    </lineage>
</organism>
<dbReference type="EMBL" id="CAJOBG010050835">
    <property type="protein sequence ID" value="CAF4483023.1"/>
    <property type="molecule type" value="Genomic_DNA"/>
</dbReference>
<dbReference type="Pfam" id="PF10257">
    <property type="entry name" value="RAI16-like"/>
    <property type="match status" value="1"/>
</dbReference>
<dbReference type="Proteomes" id="UP000663866">
    <property type="component" value="Unassembled WGS sequence"/>
</dbReference>
<comment type="caution">
    <text evidence="1">The sequence shown here is derived from an EMBL/GenBank/DDBJ whole genome shotgun (WGS) entry which is preliminary data.</text>
</comment>
<feature type="non-terminal residue" evidence="1">
    <location>
        <position position="1"/>
    </location>
</feature>
<keyword evidence="2" id="KW-1185">Reference proteome</keyword>
<evidence type="ECO:0000313" key="2">
    <source>
        <dbReference type="Proteomes" id="UP000663866"/>
    </source>
</evidence>